<organism evidence="2 3">
    <name type="scientific">Muraenolepis orangiensis</name>
    <name type="common">Patagonian moray cod</name>
    <dbReference type="NCBI Taxonomy" id="630683"/>
    <lineage>
        <taxon>Eukaryota</taxon>
        <taxon>Metazoa</taxon>
        <taxon>Chordata</taxon>
        <taxon>Craniata</taxon>
        <taxon>Vertebrata</taxon>
        <taxon>Euteleostomi</taxon>
        <taxon>Actinopterygii</taxon>
        <taxon>Neopterygii</taxon>
        <taxon>Teleostei</taxon>
        <taxon>Neoteleostei</taxon>
        <taxon>Acanthomorphata</taxon>
        <taxon>Zeiogadaria</taxon>
        <taxon>Gadariae</taxon>
        <taxon>Gadiformes</taxon>
        <taxon>Muraenolepidoidei</taxon>
        <taxon>Muraenolepididae</taxon>
        <taxon>Muraenolepis</taxon>
    </lineage>
</organism>
<evidence type="ECO:0000313" key="2">
    <source>
        <dbReference type="EMBL" id="KAJ3581627.1"/>
    </source>
</evidence>
<dbReference type="AlphaFoldDB" id="A0A9Q0D7R9"/>
<sequence length="71" mass="8254">MRGKVLLEREWSVADTDTGITMHSEWMELLGERRWWPSRGQLSVGLRRRSQWSTGGVSGAQEESVEHRRSQ</sequence>
<accession>A0A9Q0D7R9</accession>
<dbReference type="EMBL" id="JANIIK010002239">
    <property type="protein sequence ID" value="KAJ3581627.1"/>
    <property type="molecule type" value="Genomic_DNA"/>
</dbReference>
<reference evidence="2" key="1">
    <citation type="submission" date="2022-07" db="EMBL/GenBank/DDBJ databases">
        <title>Chromosome-level genome of Muraenolepis orangiensis.</title>
        <authorList>
            <person name="Kim J."/>
        </authorList>
    </citation>
    <scope>NUCLEOTIDE SEQUENCE</scope>
    <source>
        <strain evidence="2">KU_S4_2022</strain>
        <tissue evidence="2">Muscle</tissue>
    </source>
</reference>
<evidence type="ECO:0000256" key="1">
    <source>
        <dbReference type="SAM" id="MobiDB-lite"/>
    </source>
</evidence>
<name>A0A9Q0D7R9_9TELE</name>
<comment type="caution">
    <text evidence="2">The sequence shown here is derived from an EMBL/GenBank/DDBJ whole genome shotgun (WGS) entry which is preliminary data.</text>
</comment>
<dbReference type="Proteomes" id="UP001148018">
    <property type="component" value="Unassembled WGS sequence"/>
</dbReference>
<proteinExistence type="predicted"/>
<evidence type="ECO:0000313" key="3">
    <source>
        <dbReference type="Proteomes" id="UP001148018"/>
    </source>
</evidence>
<feature type="region of interest" description="Disordered" evidence="1">
    <location>
        <begin position="46"/>
        <end position="71"/>
    </location>
</feature>
<keyword evidence="3" id="KW-1185">Reference proteome</keyword>
<protein>
    <submittedName>
        <fullName evidence="2">Uncharacterized protein</fullName>
    </submittedName>
</protein>
<gene>
    <name evidence="2" type="ORF">NHX12_016440</name>
</gene>